<feature type="coiled-coil region" evidence="1">
    <location>
        <begin position="248"/>
        <end position="275"/>
    </location>
</feature>
<keyword evidence="3" id="KW-0472">Membrane</keyword>
<feature type="compositionally biased region" description="Pro residues" evidence="2">
    <location>
        <begin position="43"/>
        <end position="54"/>
    </location>
</feature>
<evidence type="ECO:0000256" key="2">
    <source>
        <dbReference type="SAM" id="MobiDB-lite"/>
    </source>
</evidence>
<dbReference type="AlphaFoldDB" id="A0A1C5HT34"/>
<evidence type="ECO:0000256" key="1">
    <source>
        <dbReference type="SAM" id="Coils"/>
    </source>
</evidence>
<evidence type="ECO:0000313" key="4">
    <source>
        <dbReference type="EMBL" id="SCG49160.1"/>
    </source>
</evidence>
<reference evidence="4 5" key="1">
    <citation type="submission" date="2016-06" db="EMBL/GenBank/DDBJ databases">
        <authorList>
            <person name="Kjaerup R.B."/>
            <person name="Dalgaard T.S."/>
            <person name="Juul-Madsen H.R."/>
        </authorList>
    </citation>
    <scope>NUCLEOTIDE SEQUENCE [LARGE SCALE GENOMIC DNA]</scope>
    <source>
        <strain evidence="4 5">DSM 45097</strain>
    </source>
</reference>
<keyword evidence="5" id="KW-1185">Reference proteome</keyword>
<gene>
    <name evidence="4" type="ORF">GA0074704_2299</name>
</gene>
<keyword evidence="3" id="KW-0812">Transmembrane</keyword>
<feature type="compositionally biased region" description="Pro residues" evidence="2">
    <location>
        <begin position="121"/>
        <end position="152"/>
    </location>
</feature>
<organism evidence="4 5">
    <name type="scientific">Micromonospora siamensis</name>
    <dbReference type="NCBI Taxonomy" id="299152"/>
    <lineage>
        <taxon>Bacteria</taxon>
        <taxon>Bacillati</taxon>
        <taxon>Actinomycetota</taxon>
        <taxon>Actinomycetes</taxon>
        <taxon>Micromonosporales</taxon>
        <taxon>Micromonosporaceae</taxon>
        <taxon>Micromonospora</taxon>
    </lineage>
</organism>
<feature type="transmembrane region" description="Helical" evidence="3">
    <location>
        <begin position="199"/>
        <end position="222"/>
    </location>
</feature>
<dbReference type="Proteomes" id="UP000198210">
    <property type="component" value="Chromosome I"/>
</dbReference>
<evidence type="ECO:0000313" key="5">
    <source>
        <dbReference type="Proteomes" id="UP000198210"/>
    </source>
</evidence>
<sequence length="326" mass="33065">MSQPPTEPGGYRPAYPPPAAPPGQRPAGSVYGSRHGGGSYPAATPPAPDAPDPAPSGAGRYAPPTSGPAYGQPPPPPPPPPTSGPAYGQPPPPPPAPPTSGPAYGQPPPPASRSPYGQPMSAPPGSAPPYGAPAPPVSGPTFGQPPPTPATPHPGFGQPGQTTAFASPAPAFGQPMSAPPGSAPPYDLPAPKAGRSRQLLILAVVAGLLFVLSGVMTGLYVAKSGELTSAERRVSERDDTIAGNTEEMKKLRGDLQGARDKLADTQQDLTGTRNDRDEQARQKKIIATCLDKLTTALNAAAAGNRSAFETASKGLDKICNEAENYL</sequence>
<dbReference type="EMBL" id="LT607751">
    <property type="protein sequence ID" value="SCG49160.1"/>
    <property type="molecule type" value="Genomic_DNA"/>
</dbReference>
<keyword evidence="3" id="KW-1133">Transmembrane helix</keyword>
<feature type="compositionally biased region" description="Pro residues" evidence="2">
    <location>
        <begin position="177"/>
        <end position="188"/>
    </location>
</feature>
<feature type="compositionally biased region" description="Pro residues" evidence="2">
    <location>
        <begin position="71"/>
        <end position="112"/>
    </location>
</feature>
<protein>
    <submittedName>
        <fullName evidence="4">Uncharacterized protein</fullName>
    </submittedName>
</protein>
<feature type="region of interest" description="Disordered" evidence="2">
    <location>
        <begin position="1"/>
        <end position="190"/>
    </location>
</feature>
<name>A0A1C5HT34_9ACTN</name>
<accession>A0A1C5HT34</accession>
<feature type="compositionally biased region" description="Pro residues" evidence="2">
    <location>
        <begin position="14"/>
        <end position="24"/>
    </location>
</feature>
<keyword evidence="1" id="KW-0175">Coiled coil</keyword>
<proteinExistence type="predicted"/>
<evidence type="ECO:0000256" key="3">
    <source>
        <dbReference type="SAM" id="Phobius"/>
    </source>
</evidence>